<name>A0A2H4PF01_9CAUD</name>
<accession>A0A2H4PF01</accession>
<reference evidence="3" key="1">
    <citation type="submission" date="2017-10" db="EMBL/GenBank/DDBJ databases">
        <authorList>
            <person name="Banno H."/>
            <person name="Chua N.-H."/>
        </authorList>
    </citation>
    <scope>NUCLEOTIDE SEQUENCE [LARGE SCALE GENOMIC DNA]</scope>
</reference>
<evidence type="ECO:0000313" key="3">
    <source>
        <dbReference type="Proteomes" id="UP000240944"/>
    </source>
</evidence>
<sequence>MIVLAGRVVTPVPNRPYIFTAVPVSRVGTVLPDVPHVKTRLPAVPSVGVKLPSVPRYRTRRPPTKERLVAGNTMSVSGSAVVHARLGVEFAEQSVQVDQVGKLAVGVNAAGSAVVLGSAVVRALYTVTGTNSIDTGASGVARPRHVLAATQAIVTATDGGGARALYSLAATQDIGVDQPVASRPFIEVTATQDIAVVSSASSVPSVGTVNADATQTLAVESVAVVRVRHTVSAVQGIETGESTILDGLRVPLAAAQNVGVSGVGDGRARYSLNASNSTAVTDVATPVPSLTATGSTLVDGTALSRARHILAASSSAVVDSTATATAAYFAYDNSTVIDGSSTTSVNLTVAANATIIVFVAGNTTNAARVDGVNMSLVGKTSNAAMYFATGLTAGSRAIQVDRSTSSGHIVSAVSYTGVSSVSGGVTASGTSNTPSGTPTGSGGRTLVGFDFSAGSAEIDSVTSNGDVRVKYRRTTGNCLAVADRAGSPVTLSTPASGSWTSIAVRLT</sequence>
<keyword evidence="3" id="KW-1185">Reference proteome</keyword>
<evidence type="ECO:0008006" key="4">
    <source>
        <dbReference type="Google" id="ProtNLM"/>
    </source>
</evidence>
<organism evidence="2 3">
    <name type="scientific">Gordonia phage BENtherdunthat</name>
    <dbReference type="NCBI Taxonomy" id="2047830"/>
    <lineage>
        <taxon>Viruses</taxon>
        <taxon>Duplodnaviria</taxon>
        <taxon>Heunggongvirae</taxon>
        <taxon>Uroviricota</taxon>
        <taxon>Caudoviricetes</taxon>
        <taxon>Langleyhallvirinae</taxon>
        <taxon>Getalongvirus</taxon>
        <taxon>Getalongvirus bentherdunthat</taxon>
    </lineage>
</organism>
<evidence type="ECO:0000313" key="2">
    <source>
        <dbReference type="EMBL" id="ATW60804.1"/>
    </source>
</evidence>
<feature type="compositionally biased region" description="Low complexity" evidence="1">
    <location>
        <begin position="424"/>
        <end position="438"/>
    </location>
</feature>
<protein>
    <recommendedName>
        <fullName evidence="4">Minor tail protein</fullName>
    </recommendedName>
</protein>
<evidence type="ECO:0000256" key="1">
    <source>
        <dbReference type="SAM" id="MobiDB-lite"/>
    </source>
</evidence>
<proteinExistence type="predicted"/>
<dbReference type="EMBL" id="MG099939">
    <property type="protein sequence ID" value="ATW60804.1"/>
    <property type="molecule type" value="Genomic_DNA"/>
</dbReference>
<gene>
    <name evidence="2" type="ORF">SEA_BENTHERDUNTHAT_34</name>
</gene>
<dbReference type="Proteomes" id="UP000240944">
    <property type="component" value="Segment"/>
</dbReference>
<feature type="region of interest" description="Disordered" evidence="1">
    <location>
        <begin position="424"/>
        <end position="443"/>
    </location>
</feature>